<sequence length="81" mass="9011">MSIIPLQHPYDVEPTAADLAAIEREWPLIAADLERLDAEISLINAGPLASTLDRRRIRRAENRVLAARRQLAAQTETPEVA</sequence>
<protein>
    <submittedName>
        <fullName evidence="1">DUF6284 family protein</fullName>
    </submittedName>
</protein>
<dbReference type="InterPro" id="IPR046251">
    <property type="entry name" value="DUF6284"/>
</dbReference>
<reference evidence="1 2" key="1">
    <citation type="submission" date="2024-09" db="EMBL/GenBank/DDBJ databases">
        <authorList>
            <person name="Sun Q."/>
            <person name="Mori K."/>
        </authorList>
    </citation>
    <scope>NUCLEOTIDE SEQUENCE [LARGE SCALE GENOMIC DNA]</scope>
    <source>
        <strain evidence="1 2">CGMCC 1.15906</strain>
    </source>
</reference>
<dbReference type="Pfam" id="PF19801">
    <property type="entry name" value="DUF6284"/>
    <property type="match status" value="1"/>
</dbReference>
<accession>A0ABV6QJD2</accession>
<dbReference type="Proteomes" id="UP001589890">
    <property type="component" value="Unassembled WGS sequence"/>
</dbReference>
<organism evidence="1 2">
    <name type="scientific">Kribbella deserti</name>
    <dbReference type="NCBI Taxonomy" id="1926257"/>
    <lineage>
        <taxon>Bacteria</taxon>
        <taxon>Bacillati</taxon>
        <taxon>Actinomycetota</taxon>
        <taxon>Actinomycetes</taxon>
        <taxon>Propionibacteriales</taxon>
        <taxon>Kribbellaceae</taxon>
        <taxon>Kribbella</taxon>
    </lineage>
</organism>
<name>A0ABV6QJD2_9ACTN</name>
<evidence type="ECO:0000313" key="2">
    <source>
        <dbReference type="Proteomes" id="UP001589890"/>
    </source>
</evidence>
<proteinExistence type="predicted"/>
<dbReference type="EMBL" id="JBHLTC010000014">
    <property type="protein sequence ID" value="MFC0624746.1"/>
    <property type="molecule type" value="Genomic_DNA"/>
</dbReference>
<comment type="caution">
    <text evidence="1">The sequence shown here is derived from an EMBL/GenBank/DDBJ whole genome shotgun (WGS) entry which is preliminary data.</text>
</comment>
<gene>
    <name evidence="1" type="ORF">ACFFGN_11785</name>
</gene>
<keyword evidence="2" id="KW-1185">Reference proteome</keyword>
<evidence type="ECO:0000313" key="1">
    <source>
        <dbReference type="EMBL" id="MFC0624746.1"/>
    </source>
</evidence>
<dbReference type="RefSeq" id="WP_380046437.1">
    <property type="nucleotide sequence ID" value="NZ_JBHLTC010000014.1"/>
</dbReference>